<reference evidence="5" key="1">
    <citation type="submission" date="2018-06" db="EMBL/GenBank/DDBJ databases">
        <authorList>
            <person name="Zhirakovskaya E."/>
        </authorList>
    </citation>
    <scope>NUCLEOTIDE SEQUENCE</scope>
</reference>
<dbReference type="InterPro" id="IPR050170">
    <property type="entry name" value="TruD_pseudoU_synthase"/>
</dbReference>
<protein>
    <submittedName>
        <fullName evidence="5">tRNA pseudouridine(13) synthase</fullName>
        <ecNumber evidence="5">5.4.99.27</ecNumber>
    </submittedName>
</protein>
<dbReference type="NCBIfam" id="TIGR00094">
    <property type="entry name" value="tRNA_TruD_broad"/>
    <property type="match status" value="1"/>
</dbReference>
<evidence type="ECO:0000259" key="4">
    <source>
        <dbReference type="PROSITE" id="PS50984"/>
    </source>
</evidence>
<dbReference type="NCBIfam" id="NF002153">
    <property type="entry name" value="PRK00984.1-2"/>
    <property type="match status" value="1"/>
</dbReference>
<organism evidence="5">
    <name type="scientific">hydrothermal vent metagenome</name>
    <dbReference type="NCBI Taxonomy" id="652676"/>
    <lineage>
        <taxon>unclassified sequences</taxon>
        <taxon>metagenomes</taxon>
        <taxon>ecological metagenomes</taxon>
    </lineage>
</organism>
<dbReference type="Gene3D" id="3.30.2340.10">
    <property type="entry name" value="TruD, insertion domain"/>
    <property type="match status" value="1"/>
</dbReference>
<comment type="similarity">
    <text evidence="1">Belongs to the pseudouridine synthase TruD family.</text>
</comment>
<proteinExistence type="inferred from homology"/>
<dbReference type="Gene3D" id="3.30.2350.20">
    <property type="entry name" value="TruD, catalytic domain"/>
    <property type="match status" value="1"/>
</dbReference>
<dbReference type="InterPro" id="IPR043165">
    <property type="entry name" value="TruD_insert_sf"/>
</dbReference>
<dbReference type="InterPro" id="IPR011760">
    <property type="entry name" value="PsdUridine_synth_TruD_insert"/>
</dbReference>
<gene>
    <name evidence="5" type="ORF">MNBD_GAMMA19-1960</name>
</gene>
<feature type="domain" description="TRUD" evidence="4">
    <location>
        <begin position="163"/>
        <end position="309"/>
    </location>
</feature>
<evidence type="ECO:0000313" key="5">
    <source>
        <dbReference type="EMBL" id="VAX01710.1"/>
    </source>
</evidence>
<dbReference type="PANTHER" id="PTHR47811">
    <property type="entry name" value="TRNA PSEUDOURIDINE SYNTHASE D"/>
    <property type="match status" value="1"/>
</dbReference>
<keyword evidence="2" id="KW-0819">tRNA processing</keyword>
<dbReference type="GO" id="GO:0003723">
    <property type="term" value="F:RNA binding"/>
    <property type="evidence" value="ECO:0007669"/>
    <property type="project" value="InterPro"/>
</dbReference>
<dbReference type="GO" id="GO:0160150">
    <property type="term" value="F:tRNA pseudouridine(13) synthase activity"/>
    <property type="evidence" value="ECO:0007669"/>
    <property type="project" value="UniProtKB-EC"/>
</dbReference>
<dbReference type="InterPro" id="IPR020103">
    <property type="entry name" value="PsdUridine_synth_cat_dom_sf"/>
</dbReference>
<dbReference type="InterPro" id="IPR020119">
    <property type="entry name" value="PsdUridine_synth_TruD_CS"/>
</dbReference>
<sequence>MTEYSELPDWPRVSGKPVTSAVIRSCPEDFQVDEILNFEFDGEGEHLLVHVRKRNQNTADVAQKLARHAGVKVRDIGYAGLKDRNAVTTQWFSVWLPGKPDPDWSAFENEDLQILNSQRHRRKLQRGALQGNRFVIVLRDIEFEEPTDKETLEQQLAVIQKQGVPNYFGEQRFGRGGKNLSEAVAMFNGRRVKARHLRSLYLSSARSFLFNEVLAARIAAGSWLQVLPGEVLMLAGSRSFFVADELNKEIEQRLMSGDVLPSGPLWGRGELASQQDAEVLEQNALAGQAVYREGLEAAGLKQERRALRLAVSGFQWQWLPEGKNLQLCFELSSGCYATSVLRELIHSRH</sequence>
<dbReference type="GO" id="GO:0001522">
    <property type="term" value="P:pseudouridine synthesis"/>
    <property type="evidence" value="ECO:0007669"/>
    <property type="project" value="InterPro"/>
</dbReference>
<dbReference type="PANTHER" id="PTHR47811:SF1">
    <property type="entry name" value="TRNA PSEUDOURIDINE SYNTHASE D"/>
    <property type="match status" value="1"/>
</dbReference>
<dbReference type="InterPro" id="IPR001656">
    <property type="entry name" value="PsdUridine_synth_TruD"/>
</dbReference>
<dbReference type="EMBL" id="UOFV01000266">
    <property type="protein sequence ID" value="VAX01710.1"/>
    <property type="molecule type" value="Genomic_DNA"/>
</dbReference>
<dbReference type="PROSITE" id="PS01268">
    <property type="entry name" value="UPF0024"/>
    <property type="match status" value="1"/>
</dbReference>
<dbReference type="PROSITE" id="PS50984">
    <property type="entry name" value="TRUD"/>
    <property type="match status" value="1"/>
</dbReference>
<dbReference type="InterPro" id="IPR042214">
    <property type="entry name" value="TruD_catalytic"/>
</dbReference>
<evidence type="ECO:0000256" key="3">
    <source>
        <dbReference type="ARBA" id="ARBA00023235"/>
    </source>
</evidence>
<evidence type="ECO:0000256" key="2">
    <source>
        <dbReference type="ARBA" id="ARBA00022694"/>
    </source>
</evidence>
<accession>A0A3B1AU36</accession>
<dbReference type="HAMAP" id="MF_01082">
    <property type="entry name" value="TruD"/>
    <property type="match status" value="1"/>
</dbReference>
<name>A0A3B1AU36_9ZZZZ</name>
<dbReference type="GO" id="GO:0005829">
    <property type="term" value="C:cytosol"/>
    <property type="evidence" value="ECO:0007669"/>
    <property type="project" value="TreeGrafter"/>
</dbReference>
<dbReference type="EC" id="5.4.99.27" evidence="5"/>
<evidence type="ECO:0000256" key="1">
    <source>
        <dbReference type="ARBA" id="ARBA00007953"/>
    </source>
</evidence>
<dbReference type="AlphaFoldDB" id="A0A3B1AU36"/>
<dbReference type="CDD" id="cd02575">
    <property type="entry name" value="PseudoU_synth_EcTruD"/>
    <property type="match status" value="1"/>
</dbReference>
<keyword evidence="3 5" id="KW-0413">Isomerase</keyword>
<dbReference type="SUPFAM" id="SSF55120">
    <property type="entry name" value="Pseudouridine synthase"/>
    <property type="match status" value="1"/>
</dbReference>
<dbReference type="GO" id="GO:0008033">
    <property type="term" value="P:tRNA processing"/>
    <property type="evidence" value="ECO:0007669"/>
    <property type="project" value="UniProtKB-KW"/>
</dbReference>
<dbReference type="Pfam" id="PF01142">
    <property type="entry name" value="TruD"/>
    <property type="match status" value="2"/>
</dbReference>